<organism evidence="2 3">
    <name type="scientific">Bradyrhizobium zhengyangense</name>
    <dbReference type="NCBI Taxonomy" id="2911009"/>
    <lineage>
        <taxon>Bacteria</taxon>
        <taxon>Pseudomonadati</taxon>
        <taxon>Pseudomonadota</taxon>
        <taxon>Alphaproteobacteria</taxon>
        <taxon>Hyphomicrobiales</taxon>
        <taxon>Nitrobacteraceae</taxon>
        <taxon>Bradyrhizobium</taxon>
    </lineage>
</organism>
<keyword evidence="1" id="KW-0732">Signal</keyword>
<evidence type="ECO:0000313" key="3">
    <source>
        <dbReference type="Proteomes" id="UP001139054"/>
    </source>
</evidence>
<dbReference type="RefSeq" id="WP_237891941.1">
    <property type="nucleotide sequence ID" value="NZ_JAKLTY010000040.1"/>
</dbReference>
<evidence type="ECO:0000256" key="1">
    <source>
        <dbReference type="SAM" id="SignalP"/>
    </source>
</evidence>
<reference evidence="2" key="1">
    <citation type="submission" date="2022-01" db="EMBL/GenBank/DDBJ databases">
        <title>Genome sequnece data of strain Bradyrhizobium sp. nov.</title>
        <authorList>
            <person name="Zhang J."/>
        </authorList>
    </citation>
    <scope>NUCLEOTIDE SEQUENCE</scope>
    <source>
        <strain evidence="2">WYCCWR 13023</strain>
    </source>
</reference>
<dbReference type="AlphaFoldDB" id="A0A9X1UJV3"/>
<dbReference type="Proteomes" id="UP001139054">
    <property type="component" value="Unassembled WGS sequence"/>
</dbReference>
<sequence>MFRKLCILALFGAIASVPDHALAGGSHRYRPWAWHHPGLAVTWGWGNVYGYPLDDSFDPPFGYGEYAEYGPWADGGCFASVRRVATYHGWRWRREQ</sequence>
<proteinExistence type="predicted"/>
<comment type="caution">
    <text evidence="2">The sequence shown here is derived from an EMBL/GenBank/DDBJ whole genome shotgun (WGS) entry which is preliminary data.</text>
</comment>
<accession>A0A9X1UJV3</accession>
<feature type="signal peptide" evidence="1">
    <location>
        <begin position="1"/>
        <end position="21"/>
    </location>
</feature>
<evidence type="ECO:0000313" key="2">
    <source>
        <dbReference type="EMBL" id="MCG2632372.1"/>
    </source>
</evidence>
<gene>
    <name evidence="2" type="ORF">L6654_37800</name>
</gene>
<feature type="chain" id="PRO_5040790090" evidence="1">
    <location>
        <begin position="22"/>
        <end position="96"/>
    </location>
</feature>
<protein>
    <submittedName>
        <fullName evidence="2">Uncharacterized protein</fullName>
    </submittedName>
</protein>
<dbReference type="EMBL" id="JAKLTY010000040">
    <property type="protein sequence ID" value="MCG2632372.1"/>
    <property type="molecule type" value="Genomic_DNA"/>
</dbReference>
<name>A0A9X1UJV3_9BRAD</name>